<evidence type="ECO:0000313" key="1">
    <source>
        <dbReference type="EMBL" id="OWY36402.1"/>
    </source>
</evidence>
<dbReference type="Proteomes" id="UP000214747">
    <property type="component" value="Unassembled WGS sequence"/>
</dbReference>
<proteinExistence type="predicted"/>
<comment type="caution">
    <text evidence="1">The sequence shown here is derived from an EMBL/GenBank/DDBJ whole genome shotgun (WGS) entry which is preliminary data.</text>
</comment>
<reference evidence="1 2" key="1">
    <citation type="journal article" date="2010" name="Int. J. Syst. Evol. Microbiol.">
        <title>Reclassification of Herbaspirillum putei as a later heterotypic synonym of Herbaspirillum huttiense, with the description of H. huttiense subsp. huttiense subsp. nov. and H. huttiense subsp. putei subsp. nov., comb. nov., and description of Herbaspirillum aquaticum sp. nov.</title>
        <authorList>
            <person name="Dobritsa A.P."/>
            <person name="Reddy M.C."/>
            <person name="Samadpour M."/>
        </authorList>
    </citation>
    <scope>NUCLEOTIDE SEQUENCE [LARGE SCALE GENOMIC DNA]</scope>
    <source>
        <strain evidence="1 2">IEH 4430</strain>
    </source>
</reference>
<dbReference type="RefSeq" id="WP_088753935.1">
    <property type="nucleotide sequence ID" value="NZ_NJGV01000002.1"/>
</dbReference>
<gene>
    <name evidence="1" type="ORF">CEJ45_04135</name>
</gene>
<sequence>MKHFARSVELQQASHFMPRVTKLDKHKYVAYIDTRIDELWHMDLHDLGAQPVRICKKRKAAEKAALALLAEAMHKHQGEPRG</sequence>
<dbReference type="EMBL" id="NJGV01000002">
    <property type="protein sequence ID" value="OWY36402.1"/>
    <property type="molecule type" value="Genomic_DNA"/>
</dbReference>
<dbReference type="AlphaFoldDB" id="A0A225SYV3"/>
<organism evidence="1 2">
    <name type="scientific">Herbaspirillum aquaticum</name>
    <dbReference type="NCBI Taxonomy" id="568783"/>
    <lineage>
        <taxon>Bacteria</taxon>
        <taxon>Pseudomonadati</taxon>
        <taxon>Pseudomonadota</taxon>
        <taxon>Betaproteobacteria</taxon>
        <taxon>Burkholderiales</taxon>
        <taxon>Oxalobacteraceae</taxon>
        <taxon>Herbaspirillum</taxon>
    </lineage>
</organism>
<protein>
    <submittedName>
        <fullName evidence="1">Uncharacterized protein</fullName>
    </submittedName>
</protein>
<evidence type="ECO:0000313" key="2">
    <source>
        <dbReference type="Proteomes" id="UP000214747"/>
    </source>
</evidence>
<accession>A0A225SYV3</accession>
<keyword evidence="2" id="KW-1185">Reference proteome</keyword>
<name>A0A225SYV3_9BURK</name>